<name>A0A8D8X3P6_9HEMI</name>
<dbReference type="AlphaFoldDB" id="A0A8D8X3P6"/>
<accession>A0A8D8X3P6</accession>
<evidence type="ECO:0000259" key="2">
    <source>
        <dbReference type="Pfam" id="PF13837"/>
    </source>
</evidence>
<reference evidence="3" key="1">
    <citation type="submission" date="2021-05" db="EMBL/GenBank/DDBJ databases">
        <authorList>
            <person name="Alioto T."/>
            <person name="Alioto T."/>
            <person name="Gomez Garrido J."/>
        </authorList>
    </citation>
    <scope>NUCLEOTIDE SEQUENCE</scope>
</reference>
<feature type="domain" description="Myb/SANT-like DNA-binding" evidence="2">
    <location>
        <begin position="61"/>
        <end position="154"/>
    </location>
</feature>
<organism evidence="3">
    <name type="scientific">Cacopsylla melanoneura</name>
    <dbReference type="NCBI Taxonomy" id="428564"/>
    <lineage>
        <taxon>Eukaryota</taxon>
        <taxon>Metazoa</taxon>
        <taxon>Ecdysozoa</taxon>
        <taxon>Arthropoda</taxon>
        <taxon>Hexapoda</taxon>
        <taxon>Insecta</taxon>
        <taxon>Pterygota</taxon>
        <taxon>Neoptera</taxon>
        <taxon>Paraneoptera</taxon>
        <taxon>Hemiptera</taxon>
        <taxon>Sternorrhyncha</taxon>
        <taxon>Psylloidea</taxon>
        <taxon>Psyllidae</taxon>
        <taxon>Psyllinae</taxon>
        <taxon>Cacopsylla</taxon>
    </lineage>
</organism>
<evidence type="ECO:0000256" key="1">
    <source>
        <dbReference type="SAM" id="MobiDB-lite"/>
    </source>
</evidence>
<feature type="compositionally biased region" description="Basic and acidic residues" evidence="1">
    <location>
        <begin position="212"/>
        <end position="226"/>
    </location>
</feature>
<feature type="region of interest" description="Disordered" evidence="1">
    <location>
        <begin position="168"/>
        <end position="244"/>
    </location>
</feature>
<dbReference type="InterPro" id="IPR044822">
    <property type="entry name" value="Myb_DNA-bind_4"/>
</dbReference>
<dbReference type="Pfam" id="PF13837">
    <property type="entry name" value="Myb_DNA-bind_4"/>
    <property type="match status" value="1"/>
</dbReference>
<sequence>MDEYNDEQLAEEYGLDPLDEGEAARFMVEEDEPEESENRDMRTVMAEYWSRRIPDSDWADVTELFLEIYRSPEIKDLFAGKKTKHQQIYQLIAERLQNAGFPVPQHRGGTVTKAGDKIKSKIDNLKDSYLRYIKNVKQTGAGYSKPPKYLEALTEIWGGRYHIHTESDDSMVSSPLSTPHTHSSQTTTTQTTTLRKQTPTLRTQIPTLRTHPHCDPHCQKKIEAKSNGKKRKKAHGHECKDQRK</sequence>
<evidence type="ECO:0000313" key="3">
    <source>
        <dbReference type="EMBL" id="CAG6681213.1"/>
    </source>
</evidence>
<dbReference type="EMBL" id="HBUF01254675">
    <property type="protein sequence ID" value="CAG6681213.1"/>
    <property type="molecule type" value="Transcribed_RNA"/>
</dbReference>
<protein>
    <recommendedName>
        <fullName evidence="2">Myb/SANT-like DNA-binding domain-containing protein</fullName>
    </recommendedName>
</protein>
<feature type="compositionally biased region" description="Low complexity" evidence="1">
    <location>
        <begin position="173"/>
        <end position="203"/>
    </location>
</feature>
<proteinExistence type="predicted"/>